<organism evidence="1 2">
    <name type="scientific">Marinobacter halophilus</name>
    <dbReference type="NCBI Taxonomy" id="1323740"/>
    <lineage>
        <taxon>Bacteria</taxon>
        <taxon>Pseudomonadati</taxon>
        <taxon>Pseudomonadota</taxon>
        <taxon>Gammaproteobacteria</taxon>
        <taxon>Pseudomonadales</taxon>
        <taxon>Marinobacteraceae</taxon>
        <taxon>Marinobacter</taxon>
    </lineage>
</organism>
<name>A0A2T1KGE8_9GAMM</name>
<dbReference type="Pfam" id="PF05488">
    <property type="entry name" value="PAAR_motif"/>
    <property type="match status" value="1"/>
</dbReference>
<dbReference type="OrthoDB" id="9807902at2"/>
<protein>
    <recommendedName>
        <fullName evidence="3">Type VI secretion system PAAR protein</fullName>
    </recommendedName>
</protein>
<evidence type="ECO:0000313" key="2">
    <source>
        <dbReference type="Proteomes" id="UP000238385"/>
    </source>
</evidence>
<gene>
    <name evidence="1" type="ORF">C7H08_09195</name>
</gene>
<dbReference type="RefSeq" id="WP_106671420.1">
    <property type="nucleotide sequence ID" value="NZ_BMFE01000001.1"/>
</dbReference>
<proteinExistence type="predicted"/>
<dbReference type="AlphaFoldDB" id="A0A2T1KGE8"/>
<accession>A0A2T1KGE8</accession>
<comment type="caution">
    <text evidence="1">The sequence shown here is derived from an EMBL/GenBank/DDBJ whole genome shotgun (WGS) entry which is preliminary data.</text>
</comment>
<evidence type="ECO:0008006" key="3">
    <source>
        <dbReference type="Google" id="ProtNLM"/>
    </source>
</evidence>
<dbReference type="Gene3D" id="2.60.200.60">
    <property type="match status" value="1"/>
</dbReference>
<dbReference type="NCBIfam" id="NF033420">
    <property type="entry name" value="T6SS_PAAR_dom"/>
    <property type="match status" value="1"/>
</dbReference>
<dbReference type="InterPro" id="IPR008727">
    <property type="entry name" value="PAAR_motif"/>
</dbReference>
<reference evidence="1 2" key="1">
    <citation type="submission" date="2018-03" db="EMBL/GenBank/DDBJ databases">
        <title>Marinobacter brunus sp. nov., a marine bacterium of Gamma-proteobacteria isolated from the surface seawater of the South China Sea.</title>
        <authorList>
            <person name="Cheng H."/>
            <person name="Wu Y.-H."/>
            <person name="Xamxidin M."/>
            <person name="Xu X.-W."/>
        </authorList>
    </citation>
    <scope>NUCLEOTIDE SEQUENCE [LARGE SCALE GENOMIC DNA]</scope>
    <source>
        <strain evidence="1 2">JCM 30472</strain>
    </source>
</reference>
<evidence type="ECO:0000313" key="1">
    <source>
        <dbReference type="EMBL" id="PSF08823.1"/>
    </source>
</evidence>
<keyword evidence="2" id="KW-1185">Reference proteome</keyword>
<sequence>MSKAIVLLGDLGSDHQGFPPTPVIAGSPDVLVDGKPVARLGDPLQPHSKPKHPVHPRVIAAGSATVMINGKPAAVTGSAVSCGGVTIGSGSVIIGS</sequence>
<dbReference type="CDD" id="cd14737">
    <property type="entry name" value="PAAR_1"/>
    <property type="match status" value="1"/>
</dbReference>
<dbReference type="Proteomes" id="UP000238385">
    <property type="component" value="Unassembled WGS sequence"/>
</dbReference>
<dbReference type="EMBL" id="PXNN01000011">
    <property type="protein sequence ID" value="PSF08823.1"/>
    <property type="molecule type" value="Genomic_DNA"/>
</dbReference>